<proteinExistence type="predicted"/>
<dbReference type="EMBL" id="JANQDX010000018">
    <property type="protein sequence ID" value="KAL0906499.1"/>
    <property type="molecule type" value="Genomic_DNA"/>
</dbReference>
<comment type="caution">
    <text evidence="3">The sequence shown here is derived from an EMBL/GenBank/DDBJ whole genome shotgun (WGS) entry which is preliminary data.</text>
</comment>
<name>A0ABD0U386_DENTH</name>
<dbReference type="GO" id="GO:0016740">
    <property type="term" value="F:transferase activity"/>
    <property type="evidence" value="ECO:0007669"/>
    <property type="project" value="UniProtKB-KW"/>
</dbReference>
<dbReference type="PANTHER" id="PTHR46116">
    <property type="entry name" value="(E3-INDEPENDENT) E2 UBIQUITIN-CONJUGATING ENZYME"/>
    <property type="match status" value="1"/>
</dbReference>
<evidence type="ECO:0000313" key="3">
    <source>
        <dbReference type="EMBL" id="KAL0906499.1"/>
    </source>
</evidence>
<evidence type="ECO:0000256" key="1">
    <source>
        <dbReference type="ARBA" id="ARBA00022679"/>
    </source>
</evidence>
<dbReference type="PANTHER" id="PTHR46116:SF41">
    <property type="entry name" value="UBIQUITIN-CONJUGATING ENZYME E2 25-RELATED"/>
    <property type="match status" value="1"/>
</dbReference>
<evidence type="ECO:0000256" key="2">
    <source>
        <dbReference type="ARBA" id="ARBA00022786"/>
    </source>
</evidence>
<dbReference type="InterPro" id="IPR016135">
    <property type="entry name" value="UBQ-conjugating_enzyme/RWD"/>
</dbReference>
<keyword evidence="4" id="KW-1185">Reference proteome</keyword>
<dbReference type="Gene3D" id="3.10.110.10">
    <property type="entry name" value="Ubiquitin Conjugating Enzyme"/>
    <property type="match status" value="1"/>
</dbReference>
<dbReference type="Proteomes" id="UP001552299">
    <property type="component" value="Unassembled WGS sequence"/>
</dbReference>
<sequence>MSKYAAGHGPTIHFSEESSFDLDTHAQELTLSWGPFSSSSRDNQKPNQVVPHDVIEIDDDDNDQDGVVIIGENLSKNKNRQPMKYGNGCKNVVMMPVILIEDEIDVKFHAFKQFGTVRDYSDHHFKCSQMLKITPAGTEQPSKDWAKRIQHEWKSQYTLEFMKSGWTFFVLLSLDQLELHIMMVSFFLTFTFPNFPMIPPHFEDFVAEHFRSKGRSILAACRAYIQGAQIGCIVGNGVQVDKGDMSRSSTFKQNLSALYDQLVMQFAAKGVRITVLESKKKAIPNKT</sequence>
<dbReference type="AlphaFoldDB" id="A0ABD0U386"/>
<organism evidence="3 4">
    <name type="scientific">Dendrobium thyrsiflorum</name>
    <name type="common">Pinecone-like raceme dendrobium</name>
    <name type="synonym">Orchid</name>
    <dbReference type="NCBI Taxonomy" id="117978"/>
    <lineage>
        <taxon>Eukaryota</taxon>
        <taxon>Viridiplantae</taxon>
        <taxon>Streptophyta</taxon>
        <taxon>Embryophyta</taxon>
        <taxon>Tracheophyta</taxon>
        <taxon>Spermatophyta</taxon>
        <taxon>Magnoliopsida</taxon>
        <taxon>Liliopsida</taxon>
        <taxon>Asparagales</taxon>
        <taxon>Orchidaceae</taxon>
        <taxon>Epidendroideae</taxon>
        <taxon>Malaxideae</taxon>
        <taxon>Dendrobiinae</taxon>
        <taxon>Dendrobium</taxon>
    </lineage>
</organism>
<evidence type="ECO:0000313" key="4">
    <source>
        <dbReference type="Proteomes" id="UP001552299"/>
    </source>
</evidence>
<gene>
    <name evidence="3" type="ORF">M5K25_024997</name>
</gene>
<protein>
    <submittedName>
        <fullName evidence="3">Uncharacterized protein</fullName>
    </submittedName>
</protein>
<reference evidence="3 4" key="1">
    <citation type="journal article" date="2024" name="Plant Biotechnol. J.">
        <title>Dendrobium thyrsiflorum genome and its molecular insights into genes involved in important horticultural traits.</title>
        <authorList>
            <person name="Chen B."/>
            <person name="Wang J.Y."/>
            <person name="Zheng P.J."/>
            <person name="Li K.L."/>
            <person name="Liang Y.M."/>
            <person name="Chen X.F."/>
            <person name="Zhang C."/>
            <person name="Zhao X."/>
            <person name="He X."/>
            <person name="Zhang G.Q."/>
            <person name="Liu Z.J."/>
            <person name="Xu Q."/>
        </authorList>
    </citation>
    <scope>NUCLEOTIDE SEQUENCE [LARGE SCALE GENOMIC DNA]</scope>
    <source>
        <strain evidence="3">GZMU011</strain>
    </source>
</reference>
<keyword evidence="1" id="KW-0808">Transferase</keyword>
<accession>A0ABD0U386</accession>
<keyword evidence="2" id="KW-0833">Ubl conjugation pathway</keyword>